<dbReference type="EC" id="3.4.16.4" evidence="5"/>
<comment type="similarity">
    <text evidence="3">In the C-terminal section; belongs to the transpeptidase family.</text>
</comment>
<dbReference type="PANTHER" id="PTHR32282:SF27">
    <property type="entry name" value="PENICILLIN-BINDING PROTEIN 1A"/>
    <property type="match status" value="1"/>
</dbReference>
<dbReference type="InterPro" id="IPR012338">
    <property type="entry name" value="Beta-lactam/transpept-like"/>
</dbReference>
<feature type="domain" description="Penicillin-binding protein transpeptidase" evidence="27">
    <location>
        <begin position="426"/>
        <end position="689"/>
    </location>
</feature>
<dbReference type="InterPro" id="IPR001264">
    <property type="entry name" value="Glyco_trans_51"/>
</dbReference>
<evidence type="ECO:0000256" key="6">
    <source>
        <dbReference type="ARBA" id="ARBA00018638"/>
    </source>
</evidence>
<accession>A0A923MLN7</accession>
<keyword evidence="18" id="KW-1133">Transmembrane helix</keyword>
<organism evidence="30 31">
    <name type="scientific">Ramlibacter cellulosilyticus</name>
    <dbReference type="NCBI Taxonomy" id="2764187"/>
    <lineage>
        <taxon>Bacteria</taxon>
        <taxon>Pseudomonadati</taxon>
        <taxon>Pseudomonadota</taxon>
        <taxon>Betaproteobacteria</taxon>
        <taxon>Burkholderiales</taxon>
        <taxon>Comamonadaceae</taxon>
        <taxon>Ramlibacter</taxon>
    </lineage>
</organism>
<keyword evidence="10" id="KW-0645">Protease</keyword>
<gene>
    <name evidence="30" type="ORF">H8N03_00670</name>
</gene>
<dbReference type="GO" id="GO:0009002">
    <property type="term" value="F:serine-type D-Ala-D-Ala carboxypeptidase activity"/>
    <property type="evidence" value="ECO:0007669"/>
    <property type="project" value="UniProtKB-EC"/>
</dbReference>
<keyword evidence="16" id="KW-0735">Signal-anchor</keyword>
<proteinExistence type="inferred from homology"/>
<evidence type="ECO:0000256" key="1">
    <source>
        <dbReference type="ARBA" id="ARBA00004249"/>
    </source>
</evidence>
<evidence type="ECO:0000256" key="8">
    <source>
        <dbReference type="ARBA" id="ARBA00022519"/>
    </source>
</evidence>
<dbReference type="Proteomes" id="UP000608513">
    <property type="component" value="Unassembled WGS sequence"/>
</dbReference>
<evidence type="ECO:0000256" key="3">
    <source>
        <dbReference type="ARBA" id="ARBA00007090"/>
    </source>
</evidence>
<dbReference type="InterPro" id="IPR036950">
    <property type="entry name" value="PBP_transglycosylase"/>
</dbReference>
<evidence type="ECO:0000313" key="30">
    <source>
        <dbReference type="EMBL" id="MBC5781433.1"/>
    </source>
</evidence>
<evidence type="ECO:0000256" key="22">
    <source>
        <dbReference type="ARBA" id="ARBA00023316"/>
    </source>
</evidence>
<keyword evidence="12" id="KW-0808">Transferase</keyword>
<comment type="pathway">
    <text evidence="2">Cell wall biogenesis; peptidoglycan biosynthesis.</text>
</comment>
<evidence type="ECO:0000259" key="29">
    <source>
        <dbReference type="Pfam" id="PF17092"/>
    </source>
</evidence>
<evidence type="ECO:0000256" key="26">
    <source>
        <dbReference type="ARBA" id="ARBA00060592"/>
    </source>
</evidence>
<dbReference type="PANTHER" id="PTHR32282">
    <property type="entry name" value="BINDING PROTEIN TRANSPEPTIDASE, PUTATIVE-RELATED"/>
    <property type="match status" value="1"/>
</dbReference>
<dbReference type="FunFam" id="1.10.3810.10:FF:000003">
    <property type="entry name" value="Penicillin-binding protein 1a"/>
    <property type="match status" value="1"/>
</dbReference>
<dbReference type="Pfam" id="PF17092">
    <property type="entry name" value="PCB_OB"/>
    <property type="match status" value="1"/>
</dbReference>
<comment type="pathway">
    <text evidence="26">Glycan biosynthesis.</text>
</comment>
<keyword evidence="11" id="KW-0328">Glycosyltransferase</keyword>
<keyword evidence="19" id="KW-0472">Membrane</keyword>
<comment type="catalytic activity">
    <reaction evidence="23">
        <text>Preferential cleavage: (Ac)2-L-Lys-D-Ala-|-D-Ala. Also transpeptidation of peptidyl-alanyl moieties that are N-acyl substituents of D-alanine.</text>
        <dbReference type="EC" id="3.4.16.4"/>
    </reaction>
</comment>
<dbReference type="InterPro" id="IPR050396">
    <property type="entry name" value="Glycosyltr_51/Transpeptidase"/>
</dbReference>
<evidence type="ECO:0000256" key="5">
    <source>
        <dbReference type="ARBA" id="ARBA00012448"/>
    </source>
</evidence>
<evidence type="ECO:0000256" key="11">
    <source>
        <dbReference type="ARBA" id="ARBA00022676"/>
    </source>
</evidence>
<evidence type="ECO:0000313" key="31">
    <source>
        <dbReference type="Proteomes" id="UP000608513"/>
    </source>
</evidence>
<evidence type="ECO:0000256" key="4">
    <source>
        <dbReference type="ARBA" id="ARBA00007739"/>
    </source>
</evidence>
<evidence type="ECO:0000256" key="25">
    <source>
        <dbReference type="ARBA" id="ARBA00049902"/>
    </source>
</evidence>
<dbReference type="InterPro" id="IPR001460">
    <property type="entry name" value="PCN-bd_Tpept"/>
</dbReference>
<evidence type="ECO:0000256" key="18">
    <source>
        <dbReference type="ARBA" id="ARBA00022989"/>
    </source>
</evidence>
<evidence type="ECO:0000259" key="27">
    <source>
        <dbReference type="Pfam" id="PF00905"/>
    </source>
</evidence>
<name>A0A923MLN7_9BURK</name>
<evidence type="ECO:0000256" key="12">
    <source>
        <dbReference type="ARBA" id="ARBA00022679"/>
    </source>
</evidence>
<keyword evidence="31" id="KW-1185">Reference proteome</keyword>
<protein>
    <recommendedName>
        <fullName evidence="6">Penicillin-binding protein 1A</fullName>
        <ecNumber evidence="24">2.4.99.28</ecNumber>
        <ecNumber evidence="5">3.4.16.4</ecNumber>
    </recommendedName>
</protein>
<comment type="subcellular location">
    <subcellularLocation>
        <location evidence="1">Cell inner membrane</location>
        <topology evidence="1">Single-pass type II membrane protein</topology>
    </subcellularLocation>
</comment>
<evidence type="ECO:0000256" key="20">
    <source>
        <dbReference type="ARBA" id="ARBA00023251"/>
    </source>
</evidence>
<evidence type="ECO:0000256" key="24">
    <source>
        <dbReference type="ARBA" id="ARBA00044770"/>
    </source>
</evidence>
<dbReference type="GO" id="GO:0005886">
    <property type="term" value="C:plasma membrane"/>
    <property type="evidence" value="ECO:0007669"/>
    <property type="project" value="UniProtKB-SubCell"/>
</dbReference>
<dbReference type="InterPro" id="IPR023346">
    <property type="entry name" value="Lysozyme-like_dom_sf"/>
</dbReference>
<dbReference type="GO" id="GO:0006508">
    <property type="term" value="P:proteolysis"/>
    <property type="evidence" value="ECO:0007669"/>
    <property type="project" value="UniProtKB-KW"/>
</dbReference>
<evidence type="ECO:0000256" key="13">
    <source>
        <dbReference type="ARBA" id="ARBA00022692"/>
    </source>
</evidence>
<keyword evidence="20" id="KW-0046">Antibiotic resistance</keyword>
<comment type="similarity">
    <text evidence="4">In the N-terminal section; belongs to the glycosyltransferase 51 family.</text>
</comment>
<keyword evidence="14" id="KW-0378">Hydrolase</keyword>
<evidence type="ECO:0000256" key="17">
    <source>
        <dbReference type="ARBA" id="ARBA00022984"/>
    </source>
</evidence>
<evidence type="ECO:0000256" key="14">
    <source>
        <dbReference type="ARBA" id="ARBA00022801"/>
    </source>
</evidence>
<comment type="caution">
    <text evidence="30">The sequence shown here is derived from an EMBL/GenBank/DDBJ whole genome shotgun (WGS) entry which is preliminary data.</text>
</comment>
<keyword evidence="9" id="KW-0121">Carboxypeptidase</keyword>
<evidence type="ECO:0000256" key="9">
    <source>
        <dbReference type="ARBA" id="ARBA00022645"/>
    </source>
</evidence>
<dbReference type="Gene3D" id="1.10.3810.10">
    <property type="entry name" value="Biosynthetic peptidoglycan transglycosylase-like"/>
    <property type="match status" value="1"/>
</dbReference>
<evidence type="ECO:0000256" key="15">
    <source>
        <dbReference type="ARBA" id="ARBA00022960"/>
    </source>
</evidence>
<feature type="domain" description="Glycosyl transferase family 51" evidence="28">
    <location>
        <begin position="61"/>
        <end position="235"/>
    </location>
</feature>
<keyword evidence="21" id="KW-0511">Multifunctional enzyme</keyword>
<comment type="catalytic activity">
    <reaction evidence="25">
        <text>[GlcNAc-(1-&gt;4)-Mur2Ac(oyl-L-Ala-gamma-D-Glu-L-Lys-D-Ala-D-Ala)](n)-di-trans,octa-cis-undecaprenyl diphosphate + beta-D-GlcNAc-(1-&gt;4)-Mur2Ac(oyl-L-Ala-gamma-D-Glu-L-Lys-D-Ala-D-Ala)-di-trans,octa-cis-undecaprenyl diphosphate = [GlcNAc-(1-&gt;4)-Mur2Ac(oyl-L-Ala-gamma-D-Glu-L-Lys-D-Ala-D-Ala)](n+1)-di-trans,octa-cis-undecaprenyl diphosphate + di-trans,octa-cis-undecaprenyl diphosphate + H(+)</text>
        <dbReference type="Rhea" id="RHEA:23708"/>
        <dbReference type="Rhea" id="RHEA-COMP:9602"/>
        <dbReference type="Rhea" id="RHEA-COMP:9603"/>
        <dbReference type="ChEBI" id="CHEBI:15378"/>
        <dbReference type="ChEBI" id="CHEBI:58405"/>
        <dbReference type="ChEBI" id="CHEBI:60033"/>
        <dbReference type="ChEBI" id="CHEBI:78435"/>
        <dbReference type="EC" id="2.4.99.28"/>
    </reaction>
</comment>
<dbReference type="EMBL" id="JACORT010000001">
    <property type="protein sequence ID" value="MBC5781433.1"/>
    <property type="molecule type" value="Genomic_DNA"/>
</dbReference>
<keyword evidence="13" id="KW-0812">Transmembrane</keyword>
<keyword evidence="22" id="KW-0961">Cell wall biogenesis/degradation</keyword>
<dbReference type="NCBIfam" id="TIGR02074">
    <property type="entry name" value="PBP_1a_fam"/>
    <property type="match status" value="1"/>
</dbReference>
<keyword evidence="8" id="KW-0997">Cell inner membrane</keyword>
<evidence type="ECO:0000259" key="28">
    <source>
        <dbReference type="Pfam" id="PF00912"/>
    </source>
</evidence>
<dbReference type="GO" id="GO:0030288">
    <property type="term" value="C:outer membrane-bounded periplasmic space"/>
    <property type="evidence" value="ECO:0007669"/>
    <property type="project" value="TreeGrafter"/>
</dbReference>
<sequence length="753" mass="81364">MAMRNPLAALRFVLGLLFGLAVGGLAGGALVVHRLWQELPPVDHLADYEPKLPLRIHARDGTLLAEFGEERREVVPLEAIPPHLRQALLAIEDSAFYEHEGVDYRGIARAAWSNIVAGGHAQGGSTITMQVARLFFLSSEKTYRRKILEVLLAYKLEQAYDKDKLLELYMNQAYLGQRAYGFAAAASVYFDKPLAELTLAEGAMLAGLPKAPSAYNPVVNRERAVQRQRHILSRMRALGWIGHAAYQEARAEPLVLRGAPGPGEFAAGHPVEQARKMIVERFGDEAYTRGLDVTLSIDLEQQRAAMAALRDGLLRAQEQRGWAGPEARLPLPLPTQRSALRRALAPHADSDTLRAAVVRSVTAGGIEAVLRDGTVLTLARAGLPATAAAAVGPRADARKRIDAGAVIRVEREGARWRLRQLPRMEGALVALDASSGEVLALAGGFDARLGQYDHAVQALRQPGSTFKPFVYSAALEQGFFPGSQLADVQRVVTPAARGRKAWVPQNYGGQYDSMTTARRALVRSRNVATVNLMEAVGPEEVQSFAARFGFDPQLNPAQLPLALGSGSISPLGLAAAYAVFANGGERVAPRLVLRVAERDGPVLYEAGEPLRQRAIPRRNAYVMDSLLRDVVREGTGRGASAIGREDVAGKTGTSNDARDVWFAGYSSGLATVAWMGYDQPRSLGRATGGTLALPVWTQFMKAAVAGREAVQRPLPEGLALFAGDFIYPEYLGRGCVDDGHPHVRATFDCVEPA</sequence>
<keyword evidence="17" id="KW-0573">Peptidoglycan synthesis</keyword>
<dbReference type="InterPro" id="IPR031376">
    <property type="entry name" value="PCB_OB"/>
</dbReference>
<dbReference type="GO" id="GO:0008360">
    <property type="term" value="P:regulation of cell shape"/>
    <property type="evidence" value="ECO:0007669"/>
    <property type="project" value="UniProtKB-KW"/>
</dbReference>
<evidence type="ECO:0000256" key="10">
    <source>
        <dbReference type="ARBA" id="ARBA00022670"/>
    </source>
</evidence>
<dbReference type="GO" id="GO:0046677">
    <property type="term" value="P:response to antibiotic"/>
    <property type="evidence" value="ECO:0007669"/>
    <property type="project" value="UniProtKB-KW"/>
</dbReference>
<evidence type="ECO:0000256" key="19">
    <source>
        <dbReference type="ARBA" id="ARBA00023136"/>
    </source>
</evidence>
<dbReference type="Pfam" id="PF00912">
    <property type="entry name" value="Transgly"/>
    <property type="match status" value="1"/>
</dbReference>
<evidence type="ECO:0000256" key="7">
    <source>
        <dbReference type="ARBA" id="ARBA00022475"/>
    </source>
</evidence>
<keyword evidence="7" id="KW-1003">Cell membrane</keyword>
<evidence type="ECO:0000256" key="16">
    <source>
        <dbReference type="ARBA" id="ARBA00022968"/>
    </source>
</evidence>
<dbReference type="Pfam" id="PF00905">
    <property type="entry name" value="Transpeptidase"/>
    <property type="match status" value="1"/>
</dbReference>
<keyword evidence="15" id="KW-0133">Cell shape</keyword>
<dbReference type="GO" id="GO:0071555">
    <property type="term" value="P:cell wall organization"/>
    <property type="evidence" value="ECO:0007669"/>
    <property type="project" value="UniProtKB-KW"/>
</dbReference>
<dbReference type="EC" id="2.4.99.28" evidence="24"/>
<dbReference type="SUPFAM" id="SSF56601">
    <property type="entry name" value="beta-lactamase/transpeptidase-like"/>
    <property type="match status" value="1"/>
</dbReference>
<dbReference type="Gene3D" id="3.40.710.10">
    <property type="entry name" value="DD-peptidase/beta-lactamase superfamily"/>
    <property type="match status" value="2"/>
</dbReference>
<dbReference type="GO" id="GO:0008955">
    <property type="term" value="F:peptidoglycan glycosyltransferase activity"/>
    <property type="evidence" value="ECO:0007669"/>
    <property type="project" value="UniProtKB-EC"/>
</dbReference>
<evidence type="ECO:0000256" key="2">
    <source>
        <dbReference type="ARBA" id="ARBA00004752"/>
    </source>
</evidence>
<evidence type="ECO:0000256" key="21">
    <source>
        <dbReference type="ARBA" id="ARBA00023268"/>
    </source>
</evidence>
<feature type="domain" description="Penicillin-binding protein OB-like" evidence="29">
    <location>
        <begin position="322"/>
        <end position="423"/>
    </location>
</feature>
<reference evidence="30" key="1">
    <citation type="submission" date="2020-08" db="EMBL/GenBank/DDBJ databases">
        <title>Ramlibacter sp. USB13 16S ribosomal RNA gene genome sequencing and assembly.</title>
        <authorList>
            <person name="Kang M."/>
        </authorList>
    </citation>
    <scope>NUCLEOTIDE SEQUENCE</scope>
    <source>
        <strain evidence="30">USB13</strain>
    </source>
</reference>
<dbReference type="SUPFAM" id="SSF53955">
    <property type="entry name" value="Lysozyme-like"/>
    <property type="match status" value="1"/>
</dbReference>
<dbReference type="GO" id="GO:0008658">
    <property type="term" value="F:penicillin binding"/>
    <property type="evidence" value="ECO:0007669"/>
    <property type="project" value="InterPro"/>
</dbReference>
<dbReference type="GO" id="GO:0009252">
    <property type="term" value="P:peptidoglycan biosynthetic process"/>
    <property type="evidence" value="ECO:0007669"/>
    <property type="project" value="UniProtKB-KW"/>
</dbReference>
<evidence type="ECO:0000256" key="23">
    <source>
        <dbReference type="ARBA" id="ARBA00034000"/>
    </source>
</evidence>
<dbReference type="AlphaFoldDB" id="A0A923MLN7"/>